<feature type="compositionally biased region" description="Acidic residues" evidence="6">
    <location>
        <begin position="687"/>
        <end position="703"/>
    </location>
</feature>
<evidence type="ECO:0000256" key="3">
    <source>
        <dbReference type="ARBA" id="ARBA00022833"/>
    </source>
</evidence>
<evidence type="ECO:0000256" key="4">
    <source>
        <dbReference type="ARBA" id="ARBA00023125"/>
    </source>
</evidence>
<dbReference type="GO" id="GO:0003677">
    <property type="term" value="F:DNA binding"/>
    <property type="evidence" value="ECO:0007669"/>
    <property type="project" value="UniProtKB-UniRule"/>
</dbReference>
<feature type="region of interest" description="Disordered" evidence="6">
    <location>
        <begin position="459"/>
        <end position="508"/>
    </location>
</feature>
<reference evidence="8" key="1">
    <citation type="journal article" date="2018" name="PLoS Negl. Trop. Dis.">
        <title>Sialome diversity of ticks revealed by RNAseq of single tick salivary glands.</title>
        <authorList>
            <person name="Perner J."/>
            <person name="Kropackova S."/>
            <person name="Kopacek P."/>
            <person name="Ribeiro J.M."/>
        </authorList>
    </citation>
    <scope>NUCLEOTIDE SEQUENCE</scope>
    <source>
        <strain evidence="8">Siblings of single egg batch collected in Ceske Budejovice</strain>
        <tissue evidence="8">Salivary glands</tissue>
    </source>
</reference>
<sequence length="787" mass="82690">DVSPPAASRSPSGGSSRAHLRSSLRRPAGSEPSPSRRLDVKVTEKKTPKKASTAAVAASQLPAVEASVGRRDKELPVAEQAPTTSTSKVPDFSTLEVKAVKPAPCEPGKNYHCCVRDCASSTDNCRGIWMFALPQEEKLAAAWRKAVPINLRRNRPLSPRVCFQHFNIGDFVRQRLRLMGLTPTAVPCIDASKLSSSAGASTKSNRQTLTRRVPSEPTAKRSEEAESDVRVPALKASIPSEGGSSMPNPSKELESTEETRPSSEETQQCLAAASSGTVDVVSTKPRSDIEVAPPGSLRGDSVNLKTAESMRDAGVVPPSPERPSSFGATPVESRLGGGEVTPTERLAHGSERAAEGSRPPEDEDVAEERELPQPPSTPPGNLEHDGKEERPSEPAVSLSGIGVSVDGVDNPLPPPPSGASLQPGLVEAEAPAALLIPPLWENADVCELQEEVVLTQDAPHYLVSEEMDPSEPAPSLSKKADGDGRQDRLGASTSRDAPGASEAYDVRDAATILRISGKECLEDTSQDYASSGEGAGTSCAASPAPSGSQKTLEIGGASAVVKDCTKSFPEPKDPGRSWKASDDVDAEGFLPIPSDSRELPEGVPPEVRRTEADANTDISGDGSSGMPPSFAADPRCSSGAVGAHRSSLPTTNSMSSVPTSARGKYVVVETPVGDEGGAYMCAVVWEGDGDPDWSDKEEEEGSDGDPPALTFQEVQEDLPWLLGGAPWEIQEGPDGIVVTESGGGQGRVVVSRDLTASSFLGNRRVLGPRQITVVNDVIVFFKVLVAR</sequence>
<keyword evidence="3" id="KW-0862">Zinc</keyword>
<feature type="region of interest" description="Disordered" evidence="6">
    <location>
        <begin position="1"/>
        <end position="88"/>
    </location>
</feature>
<feature type="region of interest" description="Disordered" evidence="6">
    <location>
        <begin position="524"/>
        <end position="658"/>
    </location>
</feature>
<organism evidence="8">
    <name type="scientific">Ixodes ricinus</name>
    <name type="common">Common tick</name>
    <name type="synonym">Acarus ricinus</name>
    <dbReference type="NCBI Taxonomy" id="34613"/>
    <lineage>
        <taxon>Eukaryota</taxon>
        <taxon>Metazoa</taxon>
        <taxon>Ecdysozoa</taxon>
        <taxon>Arthropoda</taxon>
        <taxon>Chelicerata</taxon>
        <taxon>Arachnida</taxon>
        <taxon>Acari</taxon>
        <taxon>Parasitiformes</taxon>
        <taxon>Ixodida</taxon>
        <taxon>Ixodoidea</taxon>
        <taxon>Ixodidae</taxon>
        <taxon>Ixodinae</taxon>
        <taxon>Ixodes</taxon>
    </lineage>
</organism>
<dbReference type="InterPro" id="IPR006612">
    <property type="entry name" value="THAP_Znf"/>
</dbReference>
<feature type="region of interest" description="Disordered" evidence="6">
    <location>
        <begin position="687"/>
        <end position="708"/>
    </location>
</feature>
<dbReference type="Pfam" id="PF05485">
    <property type="entry name" value="THAP"/>
    <property type="match status" value="1"/>
</dbReference>
<feature type="compositionally biased region" description="Basic and acidic residues" evidence="6">
    <location>
        <begin position="218"/>
        <end position="229"/>
    </location>
</feature>
<feature type="compositionally biased region" description="Basic and acidic residues" evidence="6">
    <location>
        <begin position="563"/>
        <end position="582"/>
    </location>
</feature>
<evidence type="ECO:0000256" key="2">
    <source>
        <dbReference type="ARBA" id="ARBA00022771"/>
    </source>
</evidence>
<proteinExistence type="predicted"/>
<feature type="non-terminal residue" evidence="8">
    <location>
        <position position="1"/>
    </location>
</feature>
<protein>
    <submittedName>
        <fullName evidence="8">Putative regulator of g-protein signaling 3</fullName>
    </submittedName>
</protein>
<feature type="region of interest" description="Disordered" evidence="6">
    <location>
        <begin position="195"/>
        <end position="424"/>
    </location>
</feature>
<dbReference type="AlphaFoldDB" id="A0A147BC73"/>
<keyword evidence="1" id="KW-0479">Metal-binding</keyword>
<dbReference type="EMBL" id="GEGO01007045">
    <property type="protein sequence ID" value="JAR88359.1"/>
    <property type="molecule type" value="Transcribed_RNA"/>
</dbReference>
<feature type="domain" description="THAP-type" evidence="7">
    <location>
        <begin position="109"/>
        <end position="190"/>
    </location>
</feature>
<dbReference type="SMART" id="SM00980">
    <property type="entry name" value="THAP"/>
    <property type="match status" value="1"/>
</dbReference>
<feature type="compositionally biased region" description="Basic and acidic residues" evidence="6">
    <location>
        <begin position="478"/>
        <end position="488"/>
    </location>
</feature>
<feature type="compositionally biased region" description="Low complexity" evidence="6">
    <location>
        <begin position="1"/>
        <end position="17"/>
    </location>
</feature>
<evidence type="ECO:0000313" key="8">
    <source>
        <dbReference type="EMBL" id="JAR88359.1"/>
    </source>
</evidence>
<feature type="compositionally biased region" description="Basic and acidic residues" evidence="6">
    <location>
        <begin position="34"/>
        <end position="46"/>
    </location>
</feature>
<feature type="compositionally biased region" description="Basic and acidic residues" evidence="6">
    <location>
        <begin position="345"/>
        <end position="360"/>
    </location>
</feature>
<feature type="compositionally biased region" description="Polar residues" evidence="6">
    <location>
        <begin position="195"/>
        <end position="210"/>
    </location>
</feature>
<evidence type="ECO:0000256" key="6">
    <source>
        <dbReference type="SAM" id="MobiDB-lite"/>
    </source>
</evidence>
<feature type="compositionally biased region" description="Basic and acidic residues" evidence="6">
    <location>
        <begin position="595"/>
        <end position="612"/>
    </location>
</feature>
<name>A0A147BC73_IXORI</name>
<dbReference type="SUPFAM" id="SSF57716">
    <property type="entry name" value="Glucocorticoid receptor-like (DNA-binding domain)"/>
    <property type="match status" value="1"/>
</dbReference>
<dbReference type="GO" id="GO:0008270">
    <property type="term" value="F:zinc ion binding"/>
    <property type="evidence" value="ECO:0007669"/>
    <property type="project" value="UniProtKB-KW"/>
</dbReference>
<evidence type="ECO:0000256" key="1">
    <source>
        <dbReference type="ARBA" id="ARBA00022723"/>
    </source>
</evidence>
<accession>A0A147BC73</accession>
<feature type="compositionally biased region" description="Basic and acidic residues" evidence="6">
    <location>
        <begin position="251"/>
        <end position="263"/>
    </location>
</feature>
<keyword evidence="4 5" id="KW-0238">DNA-binding</keyword>
<keyword evidence="2 5" id="KW-0863">Zinc-finger</keyword>
<feature type="compositionally biased region" description="Basic and acidic residues" evidence="6">
    <location>
        <begin position="382"/>
        <end position="392"/>
    </location>
</feature>
<evidence type="ECO:0000259" key="7">
    <source>
        <dbReference type="PROSITE" id="PS50950"/>
    </source>
</evidence>
<dbReference type="PROSITE" id="PS50950">
    <property type="entry name" value="ZF_THAP"/>
    <property type="match status" value="1"/>
</dbReference>
<evidence type="ECO:0000256" key="5">
    <source>
        <dbReference type="PROSITE-ProRule" id="PRU00309"/>
    </source>
</evidence>
<feature type="compositionally biased region" description="Polar residues" evidence="6">
    <location>
        <begin position="647"/>
        <end position="658"/>
    </location>
</feature>